<feature type="domain" description="HNH nuclease" evidence="2">
    <location>
        <begin position="191"/>
        <end position="231"/>
    </location>
</feature>
<evidence type="ECO:0000259" key="3">
    <source>
        <dbReference type="Pfam" id="PF18145"/>
    </source>
</evidence>
<name>A0ABX0NJY3_9BURK</name>
<feature type="domain" description="SMODS-associated and fused to various effectors" evidence="3">
    <location>
        <begin position="348"/>
        <end position="529"/>
    </location>
</feature>
<dbReference type="EMBL" id="WHJG01000071">
    <property type="protein sequence ID" value="NHZ83960.1"/>
    <property type="molecule type" value="Genomic_DNA"/>
</dbReference>
<reference evidence="4 5" key="1">
    <citation type="submission" date="2019-10" db="EMBL/GenBank/DDBJ databases">
        <title>Taxonomy of Antarctic Massilia spp.: description of Massilia rubra sp. nov., Massilia aquatica sp. nov., Massilia mucilaginosa sp. nov., Massilia frigida sp. nov. isolated from streams, lakes and regoliths.</title>
        <authorList>
            <person name="Holochova P."/>
            <person name="Sedlacek I."/>
            <person name="Kralova S."/>
            <person name="Maslanova I."/>
            <person name="Busse H.-J."/>
            <person name="Stankova E."/>
            <person name="Vrbovska V."/>
            <person name="Kovarovic V."/>
            <person name="Bartak M."/>
            <person name="Svec P."/>
            <person name="Pantucek R."/>
        </authorList>
    </citation>
    <scope>NUCLEOTIDE SEQUENCE [LARGE SCALE GENOMIC DNA]</scope>
    <source>
        <strain evidence="4 5">CCM 8695</strain>
    </source>
</reference>
<dbReference type="InterPro" id="IPR003615">
    <property type="entry name" value="HNH_nuc"/>
</dbReference>
<dbReference type="Pfam" id="PF13391">
    <property type="entry name" value="HNH_2"/>
    <property type="match status" value="1"/>
</dbReference>
<feature type="region of interest" description="Disordered" evidence="1">
    <location>
        <begin position="12"/>
        <end position="34"/>
    </location>
</feature>
<feature type="compositionally biased region" description="Polar residues" evidence="1">
    <location>
        <begin position="22"/>
        <end position="32"/>
    </location>
</feature>
<comment type="caution">
    <text evidence="4">The sequence shown here is derived from an EMBL/GenBank/DDBJ whole genome shotgun (WGS) entry which is preliminary data.</text>
</comment>
<evidence type="ECO:0000313" key="5">
    <source>
        <dbReference type="Proteomes" id="UP000621455"/>
    </source>
</evidence>
<organism evidence="4 5">
    <name type="scientific">Massilia frigida</name>
    <dbReference type="NCBI Taxonomy" id="2609281"/>
    <lineage>
        <taxon>Bacteria</taxon>
        <taxon>Pseudomonadati</taxon>
        <taxon>Pseudomonadota</taxon>
        <taxon>Betaproteobacteria</taxon>
        <taxon>Burkholderiales</taxon>
        <taxon>Oxalobacteraceae</taxon>
        <taxon>Telluria group</taxon>
        <taxon>Massilia</taxon>
    </lineage>
</organism>
<evidence type="ECO:0000313" key="4">
    <source>
        <dbReference type="EMBL" id="NHZ83960.1"/>
    </source>
</evidence>
<keyword evidence="5" id="KW-1185">Reference proteome</keyword>
<evidence type="ECO:0000256" key="1">
    <source>
        <dbReference type="SAM" id="MobiDB-lite"/>
    </source>
</evidence>
<proteinExistence type="predicted"/>
<dbReference type="RefSeq" id="WP_167094147.1">
    <property type="nucleotide sequence ID" value="NZ_WHJG01000071.1"/>
</dbReference>
<dbReference type="Proteomes" id="UP000621455">
    <property type="component" value="Unassembled WGS sequence"/>
</dbReference>
<sequence>MQRLLTRRLRDHASMKSPSPLHVTQASPNCTGAASPPWADPLLAQWLNRWQADGKTRVTFVHAAFQCAFYADDGTDALDRADPEKFSFGVLRKLAKAGRLFQLEVPVAEFQAAKHRGADWDSRSSPASQPGLAAWKGQRDLALGQGRGRPLKAGDEKLIWHDAGGRCMYRGCAKDVGRTPLTGKAAAAAYLAHIVASDEDGPRGDYTSQTLSDDPENVMLMCDEHHRLIDRIDVDGHPAQKLNDMRREHVEMVRRALDGLAFRRSKAVALLADVADLKTSAAERDIQKAVLQRGLTGVPGVDYLVRRTQRDDRTQPDFWRHLLHEHEGELLELRRKLGSNQPLGDGCEVLSVFALHPVPLLVLFGRIVGEARPVEVYQYDRTRATWCWDERATPNAPGTFSLDTSNTVSSSDVMLSIELTAEVDVDALPPELKQRLDAKSLPWVRIRNANPSESCIRTGADLDAFTAIAREAVRHIQDTMRSSHVHLIGVAPVSTLFRFGQLLQPGHHSTYTVYDRPNRSVNFLPGLTITGDSVVDAAQSHSSGVKTILLR</sequence>
<protein>
    <submittedName>
        <fullName evidence="4">SAVED domain-containing protein</fullName>
    </submittedName>
</protein>
<accession>A0ABX0NJY3</accession>
<dbReference type="Pfam" id="PF18145">
    <property type="entry name" value="SAVED"/>
    <property type="match status" value="1"/>
</dbReference>
<gene>
    <name evidence="4" type="ORF">F2P44_32555</name>
</gene>
<evidence type="ECO:0000259" key="2">
    <source>
        <dbReference type="Pfam" id="PF13391"/>
    </source>
</evidence>
<dbReference type="InterPro" id="IPR040836">
    <property type="entry name" value="SAVED"/>
</dbReference>
<dbReference type="NCBIfam" id="NF033611">
    <property type="entry name" value="SAVED"/>
    <property type="match status" value="1"/>
</dbReference>